<organism evidence="3">
    <name type="scientific">marine metagenome</name>
    <dbReference type="NCBI Taxonomy" id="408172"/>
    <lineage>
        <taxon>unclassified sequences</taxon>
        <taxon>metagenomes</taxon>
        <taxon>ecological metagenomes</taxon>
    </lineage>
</organism>
<name>A0A382NH08_9ZZZZ</name>
<proteinExistence type="predicted"/>
<accession>A0A382NH08</accession>
<protein>
    <recommendedName>
        <fullName evidence="4">Acyl-CoA dehydrogenase/oxidase N-terminal domain-containing protein</fullName>
    </recommendedName>
</protein>
<dbReference type="AlphaFoldDB" id="A0A382NH08"/>
<feature type="domain" description="Acyl-CoA dehydrogenase/oxidase N-terminal" evidence="2">
    <location>
        <begin position="7"/>
        <end position="114"/>
    </location>
</feature>
<dbReference type="Pfam" id="PF02770">
    <property type="entry name" value="Acyl-CoA_dh_M"/>
    <property type="match status" value="1"/>
</dbReference>
<dbReference type="Gene3D" id="2.40.110.10">
    <property type="entry name" value="Butyryl-CoA Dehydrogenase, subunit A, domain 2"/>
    <property type="match status" value="1"/>
</dbReference>
<dbReference type="Pfam" id="PF02771">
    <property type="entry name" value="Acyl-CoA_dh_N"/>
    <property type="match status" value="1"/>
</dbReference>
<evidence type="ECO:0000313" key="3">
    <source>
        <dbReference type="EMBL" id="SVC59808.1"/>
    </source>
</evidence>
<dbReference type="EMBL" id="UINC01100056">
    <property type="protein sequence ID" value="SVC59808.1"/>
    <property type="molecule type" value="Genomic_DNA"/>
</dbReference>
<dbReference type="SUPFAM" id="SSF56645">
    <property type="entry name" value="Acyl-CoA dehydrogenase NM domain-like"/>
    <property type="match status" value="1"/>
</dbReference>
<evidence type="ECO:0008006" key="4">
    <source>
        <dbReference type="Google" id="ProtNLM"/>
    </source>
</evidence>
<dbReference type="GO" id="GO:0003995">
    <property type="term" value="F:acyl-CoA dehydrogenase activity"/>
    <property type="evidence" value="ECO:0007669"/>
    <property type="project" value="TreeGrafter"/>
</dbReference>
<dbReference type="FunFam" id="1.10.540.10:FF:000013">
    <property type="entry name" value="Acyl-CoA dehydrogenase"/>
    <property type="match status" value="1"/>
</dbReference>
<dbReference type="PANTHER" id="PTHR43884">
    <property type="entry name" value="ACYL-COA DEHYDROGENASE"/>
    <property type="match status" value="1"/>
</dbReference>
<dbReference type="GO" id="GO:0050660">
    <property type="term" value="F:flavin adenine dinucleotide binding"/>
    <property type="evidence" value="ECO:0007669"/>
    <property type="project" value="InterPro"/>
</dbReference>
<feature type="non-terminal residue" evidence="3">
    <location>
        <position position="197"/>
    </location>
</feature>
<dbReference type="PANTHER" id="PTHR43884:SF12">
    <property type="entry name" value="ISOVALERYL-COA DEHYDROGENASE, MITOCHONDRIAL-RELATED"/>
    <property type="match status" value="1"/>
</dbReference>
<sequence length="197" mass="21560">MPESNDILEIRQSVRQLCAKYGEDYWLQLDRERGFPTEFVSELTTSGFLTVLIPEEYGGAGLGVYEASIIMEEVCRSGAHAGACHAQMYVMGSVLRHGSDAQKKAYLPKIAAGELRLQSFGVTEPTTGTDTTSLKTVARRDGDNYIINGQKVWISRIEHSDLMVLLARTTAKNEVAKKTDGLSAFIVDVREAAGNGL</sequence>
<dbReference type="InterPro" id="IPR037069">
    <property type="entry name" value="AcylCoA_DH/ox_N_sf"/>
</dbReference>
<dbReference type="InterPro" id="IPR013786">
    <property type="entry name" value="AcylCoA_DH/ox_N"/>
</dbReference>
<gene>
    <name evidence="3" type="ORF">METZ01_LOCUS312662</name>
</gene>
<feature type="domain" description="Acyl-CoA oxidase/dehydrogenase middle" evidence="1">
    <location>
        <begin position="119"/>
        <end position="193"/>
    </location>
</feature>
<evidence type="ECO:0000259" key="2">
    <source>
        <dbReference type="Pfam" id="PF02771"/>
    </source>
</evidence>
<dbReference type="InterPro" id="IPR006091">
    <property type="entry name" value="Acyl-CoA_Oxase/DH_mid-dom"/>
</dbReference>
<dbReference type="Gene3D" id="1.10.540.10">
    <property type="entry name" value="Acyl-CoA dehydrogenase/oxidase, N-terminal domain"/>
    <property type="match status" value="1"/>
</dbReference>
<reference evidence="3" key="1">
    <citation type="submission" date="2018-05" db="EMBL/GenBank/DDBJ databases">
        <authorList>
            <person name="Lanie J.A."/>
            <person name="Ng W.-L."/>
            <person name="Kazmierczak K.M."/>
            <person name="Andrzejewski T.M."/>
            <person name="Davidsen T.M."/>
            <person name="Wayne K.J."/>
            <person name="Tettelin H."/>
            <person name="Glass J.I."/>
            <person name="Rusch D."/>
            <person name="Podicherti R."/>
            <person name="Tsui H.-C.T."/>
            <person name="Winkler M.E."/>
        </authorList>
    </citation>
    <scope>NUCLEOTIDE SEQUENCE</scope>
</reference>
<dbReference type="InterPro" id="IPR009100">
    <property type="entry name" value="AcylCoA_DH/oxidase_NM_dom_sf"/>
</dbReference>
<evidence type="ECO:0000259" key="1">
    <source>
        <dbReference type="Pfam" id="PF02770"/>
    </source>
</evidence>
<dbReference type="InterPro" id="IPR046373">
    <property type="entry name" value="Acyl-CoA_Oxase/DH_mid-dom_sf"/>
</dbReference>